<dbReference type="GO" id="GO:0016787">
    <property type="term" value="F:hydrolase activity"/>
    <property type="evidence" value="ECO:0007669"/>
    <property type="project" value="UniProtKB-KW"/>
</dbReference>
<evidence type="ECO:0000256" key="2">
    <source>
        <dbReference type="ARBA" id="ARBA00022723"/>
    </source>
</evidence>
<dbReference type="GO" id="GO:0046872">
    <property type="term" value="F:metal ion binding"/>
    <property type="evidence" value="ECO:0007669"/>
    <property type="project" value="UniProtKB-KW"/>
</dbReference>
<proteinExistence type="inferred from homology"/>
<dbReference type="InterPro" id="IPR036663">
    <property type="entry name" value="Fumarylacetoacetase_C_sf"/>
</dbReference>
<organism evidence="4 5">
    <name type="scientific">Sulfobacillus benefaciens</name>
    <dbReference type="NCBI Taxonomy" id="453960"/>
    <lineage>
        <taxon>Bacteria</taxon>
        <taxon>Bacillati</taxon>
        <taxon>Bacillota</taxon>
        <taxon>Clostridia</taxon>
        <taxon>Eubacteriales</taxon>
        <taxon>Clostridiales Family XVII. Incertae Sedis</taxon>
        <taxon>Sulfobacillus</taxon>
    </lineage>
</organism>
<accession>A0A2T2XDN4</accession>
<dbReference type="InterPro" id="IPR011234">
    <property type="entry name" value="Fumarylacetoacetase-like_C"/>
</dbReference>
<dbReference type="GO" id="GO:0016853">
    <property type="term" value="F:isomerase activity"/>
    <property type="evidence" value="ECO:0007669"/>
    <property type="project" value="UniProtKB-ARBA"/>
</dbReference>
<dbReference type="EMBL" id="PXYW01000036">
    <property type="protein sequence ID" value="PSR32566.1"/>
    <property type="molecule type" value="Genomic_DNA"/>
</dbReference>
<evidence type="ECO:0000259" key="3">
    <source>
        <dbReference type="Pfam" id="PF01557"/>
    </source>
</evidence>
<dbReference type="Proteomes" id="UP000242972">
    <property type="component" value="Unassembled WGS sequence"/>
</dbReference>
<evidence type="ECO:0000313" key="4">
    <source>
        <dbReference type="EMBL" id="PSR32566.1"/>
    </source>
</evidence>
<sequence length="283" mass="31504">MRLSNVWYQKTPRVAVDTGTFATVALLPSTWRGMRVASTDDLWDILMVSGRRDAFARQEDTEAVPRDQVVFRPAVLTPSKILCIGLNYRRHAQETGSPIPEEPVVFSKFPVSLAAHEETIKIPPRVHQMDYEAELVLVMGRRAWEIAPDQALDYVAGYTMGNDLSARDLQLKTSQWLSGKALPGFAPLGPALVTTDEIADPDRLAIRLWRNHALCQNSTTADMIFSCREILAYLSAIWPLEPGDVIFTGTPEGVILGQPPDTRRWLTAGETIRVEIEGLGHLT</sequence>
<keyword evidence="4" id="KW-0378">Hydrolase</keyword>
<feature type="domain" description="Fumarylacetoacetase-like C-terminal" evidence="3">
    <location>
        <begin position="80"/>
        <end position="282"/>
    </location>
</feature>
<dbReference type="PANTHER" id="PTHR42796">
    <property type="entry name" value="FUMARYLACETOACETATE HYDROLASE DOMAIN-CONTAINING PROTEIN 2A-RELATED"/>
    <property type="match status" value="1"/>
</dbReference>
<dbReference type="Pfam" id="PF01557">
    <property type="entry name" value="FAA_hydrolase"/>
    <property type="match status" value="1"/>
</dbReference>
<dbReference type="Gene3D" id="3.90.850.10">
    <property type="entry name" value="Fumarylacetoacetase-like, C-terminal domain"/>
    <property type="match status" value="1"/>
</dbReference>
<comment type="caution">
    <text evidence="4">The sequence shown here is derived from an EMBL/GenBank/DDBJ whole genome shotgun (WGS) entry which is preliminary data.</text>
</comment>
<feature type="non-terminal residue" evidence="4">
    <location>
        <position position="283"/>
    </location>
</feature>
<keyword evidence="2" id="KW-0479">Metal-binding</keyword>
<dbReference type="SUPFAM" id="SSF56529">
    <property type="entry name" value="FAH"/>
    <property type="match status" value="1"/>
</dbReference>
<comment type="similarity">
    <text evidence="1">Belongs to the FAH family.</text>
</comment>
<dbReference type="GO" id="GO:0019752">
    <property type="term" value="P:carboxylic acid metabolic process"/>
    <property type="evidence" value="ECO:0007669"/>
    <property type="project" value="UniProtKB-ARBA"/>
</dbReference>
<dbReference type="FunFam" id="3.90.850.10:FF:000002">
    <property type="entry name" value="2-hydroxyhepta-2,4-diene-1,7-dioate isomerase"/>
    <property type="match status" value="1"/>
</dbReference>
<dbReference type="AlphaFoldDB" id="A0A2T2XDN4"/>
<dbReference type="PANTHER" id="PTHR42796:SF4">
    <property type="entry name" value="FUMARYLACETOACETATE HYDROLASE DOMAIN-CONTAINING PROTEIN 2A"/>
    <property type="match status" value="1"/>
</dbReference>
<evidence type="ECO:0000313" key="5">
    <source>
        <dbReference type="Proteomes" id="UP000242972"/>
    </source>
</evidence>
<protein>
    <submittedName>
        <fullName evidence="4">FAA hydrolase family protein</fullName>
    </submittedName>
</protein>
<gene>
    <name evidence="4" type="ORF">C7B46_13680</name>
</gene>
<reference evidence="4 5" key="1">
    <citation type="journal article" date="2014" name="BMC Genomics">
        <title>Comparison of environmental and isolate Sulfobacillus genomes reveals diverse carbon, sulfur, nitrogen, and hydrogen metabolisms.</title>
        <authorList>
            <person name="Justice N.B."/>
            <person name="Norman A."/>
            <person name="Brown C.T."/>
            <person name="Singh A."/>
            <person name="Thomas B.C."/>
            <person name="Banfield J.F."/>
        </authorList>
    </citation>
    <scope>NUCLEOTIDE SEQUENCE [LARGE SCALE GENOMIC DNA]</scope>
    <source>
        <strain evidence="4">AMDSBA4</strain>
    </source>
</reference>
<evidence type="ECO:0000256" key="1">
    <source>
        <dbReference type="ARBA" id="ARBA00010211"/>
    </source>
</evidence>
<name>A0A2T2XDN4_9FIRM</name>
<dbReference type="InterPro" id="IPR051121">
    <property type="entry name" value="FAH"/>
</dbReference>